<dbReference type="PANTHER" id="PTHR45642:SF32">
    <property type="entry name" value="GDSL-LIKE LIPASE_ACYLHYDROLASE"/>
    <property type="match status" value="1"/>
</dbReference>
<evidence type="ECO:0000313" key="3">
    <source>
        <dbReference type="EMBL" id="BBG99943.1"/>
    </source>
</evidence>
<dbReference type="GO" id="GO:0016788">
    <property type="term" value="F:hydrolase activity, acting on ester bonds"/>
    <property type="evidence" value="ECO:0007669"/>
    <property type="project" value="InterPro"/>
</dbReference>
<feature type="signal peptide" evidence="2">
    <location>
        <begin position="1"/>
        <end position="23"/>
    </location>
</feature>
<dbReference type="SUPFAM" id="SSF52266">
    <property type="entry name" value="SGNH hydrolase"/>
    <property type="match status" value="3"/>
</dbReference>
<proteinExistence type="inferred from homology"/>
<evidence type="ECO:0000256" key="1">
    <source>
        <dbReference type="ARBA" id="ARBA00008668"/>
    </source>
</evidence>
<feature type="chain" id="PRO_5021398060" evidence="2">
    <location>
        <begin position="24"/>
        <end position="1023"/>
    </location>
</feature>
<dbReference type="CDD" id="cd01837">
    <property type="entry name" value="SGNH_plant_lipase_like"/>
    <property type="match status" value="3"/>
</dbReference>
<organism evidence="3">
    <name type="scientific">Prunus dulcis</name>
    <name type="common">Almond</name>
    <name type="synonym">Amygdalus dulcis</name>
    <dbReference type="NCBI Taxonomy" id="3755"/>
    <lineage>
        <taxon>Eukaryota</taxon>
        <taxon>Viridiplantae</taxon>
        <taxon>Streptophyta</taxon>
        <taxon>Embryophyta</taxon>
        <taxon>Tracheophyta</taxon>
        <taxon>Spermatophyta</taxon>
        <taxon>Magnoliopsida</taxon>
        <taxon>eudicotyledons</taxon>
        <taxon>Gunneridae</taxon>
        <taxon>Pentapetalae</taxon>
        <taxon>rosids</taxon>
        <taxon>fabids</taxon>
        <taxon>Rosales</taxon>
        <taxon>Rosaceae</taxon>
        <taxon>Amygdaloideae</taxon>
        <taxon>Amygdaleae</taxon>
        <taxon>Prunus</taxon>
    </lineage>
</organism>
<protein>
    <submittedName>
        <fullName evidence="3">GDSL-like Lipase/Acylhydrolase superfamily protein</fullName>
    </submittedName>
</protein>
<dbReference type="EMBL" id="AP019299">
    <property type="protein sequence ID" value="BBG99943.1"/>
    <property type="molecule type" value="Genomic_DNA"/>
</dbReference>
<sequence>MAYLYTPWLLLTQILLQVAKYEAEVPAIIVFGDSSVDSGNNNRISTPLKSNFKPYGRDFAGGQPTGRFSNGRVPPDFISEAFGLKPSVPAYLDPKYGISDFATGVCFASAGTGYDTATSDVLNVIPLWKEVEYYKEYQNKLRAYLGEAKAKKILTEALYLISLGTNDFLENYYTIPTRQMEFTVQQYEDFLIGLSENFIREIYSLGVRKISLTGLPPMGCLPLERARNFMANHDCVQEHNNVAVEFNGKLSNMVAKLNQGLPGLRILFTDKIYQLFYQIIKRPSSYGFDVTEVACCATGTFEMSYLCNENNPYTCKDANKYVFWDAFHPTDKTNKILAASLIGILRETFNLLLVTRISASVVPAVVVFGDSSVDAGNNNQIPTILRSNFEPYGRDFSGGKPTGRFSNGRVPTDFISQALGLKPFVPAYLDPSYNISDFATGVTFASAGTGYDTATSDVLSVIPLWKQLEYYKEYQNKLRLSLGGIKAKEIINGALHLMSMGTNDFLENYYTYPGRSSQYSIQQYQDFLIGIAGNFIKQLYHLGARKISLGGLPPMGCLPLERTTNVMGGNDCIADYNNVALEFNGKLKGLTTTLSKELPGIKLVFSNPYYIFLHMIRRPSLYGFEVTSVACCATGMFEMGYACNRNNMLTCTDASKYIFWDSFHPTEKANHIISDYVMNNVLAQFPQCLLLVTRITAKVPAVVVFGDSSVDAGNNNQIPTIARSNFQPYGRDFSGGKPTGRFSNGRVPTDFISQALGLRPFIPAYLDPSYNISDFAIGVTFASAGTGYDTATSDVLSVIPLWKQLEYYKEYQNKLRLYLGGNKANETINGALHIMSLGTNDFLENYYSYPGRSSQYSIQQYQYLLIGIAGNFIKQLYHLGARKISLGGLPPMGCLPLERTTNIMGGNDCIEDYNNVALEFNGKLNGLTTNLNKELPGLKLVFSNPYYIFLQMIRRPSLYGFEVTSVACCATGMFEMGYACNRNNMFTCTDASKYIFWDSFHPTEKANHIISDYVVKNVLAQFL</sequence>
<dbReference type="Gene3D" id="3.40.50.1110">
    <property type="entry name" value="SGNH hydrolase"/>
    <property type="match status" value="3"/>
</dbReference>
<dbReference type="InterPro" id="IPR036514">
    <property type="entry name" value="SGNH_hydro_sf"/>
</dbReference>
<dbReference type="InterPro" id="IPR001087">
    <property type="entry name" value="GDSL"/>
</dbReference>
<reference evidence="3" key="1">
    <citation type="journal article" date="2019" name="Science">
        <title>Mutation of a bHLH transcription factor allowed almond domestication.</title>
        <authorList>
            <person name="Sanchez-Perez R."/>
            <person name="Pavan S."/>
            <person name="Mazzeo R."/>
            <person name="Moldovan C."/>
            <person name="Aiese Cigliano R."/>
            <person name="Del Cueto J."/>
            <person name="Ricciardi F."/>
            <person name="Lotti C."/>
            <person name="Ricciardi L."/>
            <person name="Dicenta F."/>
            <person name="Lopez-Marques R.L."/>
            <person name="Lindberg Moller B."/>
        </authorList>
    </citation>
    <scope>NUCLEOTIDE SEQUENCE</scope>
</reference>
<keyword evidence="2" id="KW-0732">Signal</keyword>
<dbReference type="FunFam" id="3.40.50.1110:FF:000003">
    <property type="entry name" value="GDSL esterase/lipase APG"/>
    <property type="match status" value="3"/>
</dbReference>
<gene>
    <name evidence="3" type="ORF">Prudu_009802</name>
</gene>
<dbReference type="Pfam" id="PF00657">
    <property type="entry name" value="Lipase_GDSL"/>
    <property type="match status" value="3"/>
</dbReference>
<dbReference type="PANTHER" id="PTHR45642">
    <property type="entry name" value="GDSL ESTERASE/LIPASE EXL3"/>
    <property type="match status" value="1"/>
</dbReference>
<accession>A0A4Y1R720</accession>
<evidence type="ECO:0000256" key="2">
    <source>
        <dbReference type="SAM" id="SignalP"/>
    </source>
</evidence>
<dbReference type="AlphaFoldDB" id="A0A4Y1R720"/>
<name>A0A4Y1R720_PRUDU</name>
<keyword evidence="3" id="KW-0378">Hydrolase</keyword>
<dbReference type="InterPro" id="IPR050592">
    <property type="entry name" value="GDSL_lipolytic_enzyme"/>
</dbReference>
<comment type="similarity">
    <text evidence="1">Belongs to the 'GDSL' lipolytic enzyme family.</text>
</comment>
<dbReference type="InterPro" id="IPR035669">
    <property type="entry name" value="SGNH_plant_lipase-like"/>
</dbReference>